<name>A0A1I2X296_9HYPH</name>
<gene>
    <name evidence="2" type="ORF">SAMN05192565_13116</name>
</gene>
<feature type="transmembrane region" description="Helical" evidence="1">
    <location>
        <begin position="180"/>
        <end position="202"/>
    </location>
</feature>
<evidence type="ECO:0000256" key="1">
    <source>
        <dbReference type="SAM" id="Phobius"/>
    </source>
</evidence>
<accession>A0A1I2X296</accession>
<keyword evidence="1" id="KW-0812">Transmembrane</keyword>
<keyword evidence="3" id="KW-1185">Reference proteome</keyword>
<evidence type="ECO:0000313" key="2">
    <source>
        <dbReference type="EMBL" id="SFH07674.1"/>
    </source>
</evidence>
<feature type="transmembrane region" description="Helical" evidence="1">
    <location>
        <begin position="15"/>
        <end position="36"/>
    </location>
</feature>
<dbReference type="AlphaFoldDB" id="A0A1I2X296"/>
<feature type="transmembrane region" description="Helical" evidence="1">
    <location>
        <begin position="208"/>
        <end position="232"/>
    </location>
</feature>
<reference evidence="3" key="1">
    <citation type="submission" date="2016-10" db="EMBL/GenBank/DDBJ databases">
        <authorList>
            <person name="Varghese N."/>
            <person name="Submissions S."/>
        </authorList>
    </citation>
    <scope>NUCLEOTIDE SEQUENCE [LARGE SCALE GENOMIC DNA]</scope>
    <source>
        <strain evidence="3">Gh-105</strain>
    </source>
</reference>
<sequence>MEETDLDRQKHRVRILAFLAFSLFLGGLLVVCALRQTTPGLPISIPMPAPLPPIRLLTVFVAIHLIGLCFGLGGATMLDFWILRWMRQGSMPPEIKRSFLFISKVVTVGLAALWLSGLGLLAIYALEAPEKLANPKLWAKILVVLVLTLNGAIIHALVLPSVVRDISRPMFEGVSRPTAGIFFVSGAVSGVSWYFAFALGVMRELNGVVGTGCLLSLWFIGVVGASCLTALLRQFLMRPAVHPVSALSVSSEQGVPPAKQDLMSTPLRRLPPDIFVSVRRAA</sequence>
<evidence type="ECO:0000313" key="3">
    <source>
        <dbReference type="Proteomes" id="UP000199229"/>
    </source>
</evidence>
<keyword evidence="1" id="KW-1133">Transmembrane helix</keyword>
<proteinExistence type="predicted"/>
<protein>
    <submittedName>
        <fullName evidence="2">Uncharacterized protein</fullName>
    </submittedName>
</protein>
<keyword evidence="1" id="KW-0472">Membrane</keyword>
<feature type="transmembrane region" description="Helical" evidence="1">
    <location>
        <begin position="99"/>
        <end position="125"/>
    </location>
</feature>
<dbReference type="STRING" id="582675.SAMN05192565_13116"/>
<organism evidence="2 3">
    <name type="scientific">Methylobacterium gossipiicola</name>
    <dbReference type="NCBI Taxonomy" id="582675"/>
    <lineage>
        <taxon>Bacteria</taxon>
        <taxon>Pseudomonadati</taxon>
        <taxon>Pseudomonadota</taxon>
        <taxon>Alphaproteobacteria</taxon>
        <taxon>Hyphomicrobiales</taxon>
        <taxon>Methylobacteriaceae</taxon>
        <taxon>Methylobacterium</taxon>
    </lineage>
</organism>
<dbReference type="RefSeq" id="WP_244528863.1">
    <property type="nucleotide sequence ID" value="NZ_FOPM01000031.1"/>
</dbReference>
<dbReference type="Proteomes" id="UP000199229">
    <property type="component" value="Unassembled WGS sequence"/>
</dbReference>
<feature type="transmembrane region" description="Helical" evidence="1">
    <location>
        <begin position="56"/>
        <end position="78"/>
    </location>
</feature>
<feature type="transmembrane region" description="Helical" evidence="1">
    <location>
        <begin position="137"/>
        <end position="159"/>
    </location>
</feature>
<dbReference type="EMBL" id="FOPM01000031">
    <property type="protein sequence ID" value="SFH07674.1"/>
    <property type="molecule type" value="Genomic_DNA"/>
</dbReference>